<dbReference type="EMBL" id="JAINUL010000001">
    <property type="protein sequence ID" value="MCC0100381.1"/>
    <property type="molecule type" value="Genomic_DNA"/>
</dbReference>
<evidence type="ECO:0000313" key="2">
    <source>
        <dbReference type="Proteomes" id="UP001520654"/>
    </source>
</evidence>
<gene>
    <name evidence="1" type="ORF">K7B10_37525</name>
</gene>
<dbReference type="Proteomes" id="UP001520654">
    <property type="component" value="Unassembled WGS sequence"/>
</dbReference>
<keyword evidence="2" id="KW-1185">Reference proteome</keyword>
<reference evidence="1 2" key="1">
    <citation type="submission" date="2021-08" db="EMBL/GenBank/DDBJ databases">
        <title>Genomic Architecture of Streptomyces flavotricini NGL1 and Streptomyces erythrochromogenes HMS4 With Differential Plant Beneficial attributes and laccase production capabilities.</title>
        <authorList>
            <person name="Salwan R."/>
            <person name="Kaur R."/>
            <person name="Sharma V."/>
        </authorList>
    </citation>
    <scope>NUCLEOTIDE SEQUENCE [LARGE SCALE GENOMIC DNA]</scope>
    <source>
        <strain evidence="1 2">NGL1</strain>
    </source>
</reference>
<sequence>MTMRILSSAQACGFGPVSKLVAITPLLAGSRVDFVGQGVALDFARRHSHRFHRITEGDTSRHEDLAQDLADADLVVSVMDAELVFRAVRSGRPVLFFDSLLGFWLTDRSFEELAARAQLVRWADHDTARYVFDTLAPHERILLAHLLARRSYAQNFPGVPARIAALAATGADHIELCGPIVDRGALEGALTEPPPERPAGLLINLGGFQNFFLDYESHNAYLDLVRRWVSELAVARPELGRILVCGGAFRRGVTETHGDVEVEYAFLPQTEFLRQLAHAPLYAVPPSLTSLHESVILRRLPLLLPEQHYGHIANLRALRGTVAGDIAASLTDLGSRFIVPEDDLEGTKALDRLTRELLTDESGYRRLADHLDTRLAAYQELTEAERDAAVDELGALLGGPALAELLDLVDLTPATAGSPA</sequence>
<dbReference type="RefSeq" id="WP_229343890.1">
    <property type="nucleotide sequence ID" value="NZ_JAINUL010000001.1"/>
</dbReference>
<comment type="caution">
    <text evidence="1">The sequence shown here is derived from an EMBL/GenBank/DDBJ whole genome shotgun (WGS) entry which is preliminary data.</text>
</comment>
<accession>A0ABS8EH18</accession>
<organism evidence="1 2">
    <name type="scientific">Streptomyces flavotricini</name>
    <dbReference type="NCBI Taxonomy" id="66888"/>
    <lineage>
        <taxon>Bacteria</taxon>
        <taxon>Bacillati</taxon>
        <taxon>Actinomycetota</taxon>
        <taxon>Actinomycetes</taxon>
        <taxon>Kitasatosporales</taxon>
        <taxon>Streptomycetaceae</taxon>
        <taxon>Streptomyces</taxon>
    </lineage>
</organism>
<evidence type="ECO:0008006" key="3">
    <source>
        <dbReference type="Google" id="ProtNLM"/>
    </source>
</evidence>
<evidence type="ECO:0000313" key="1">
    <source>
        <dbReference type="EMBL" id="MCC0100381.1"/>
    </source>
</evidence>
<proteinExistence type="predicted"/>
<protein>
    <recommendedName>
        <fullName evidence="3">Glycosyltransferase</fullName>
    </recommendedName>
</protein>
<name>A0ABS8EH18_9ACTN</name>